<sequence>MNWRVGFFRLWLIVSLCLVGFSLWGGRDVPGWSDVFESTQQRAMAWCDALHDSKADFNTWADCAIDKEAQYIDARWTFIWYVITRTLTLPVILLVGGWLVGVTSRLDHQRLQAAIGAGLVPAPFSVATPAS</sequence>
<evidence type="ECO:0000313" key="3">
    <source>
        <dbReference type="Proteomes" id="UP000321638"/>
    </source>
</evidence>
<evidence type="ECO:0000256" key="1">
    <source>
        <dbReference type="SAM" id="Phobius"/>
    </source>
</evidence>
<reference evidence="2 3" key="1">
    <citation type="submission" date="2019-06" db="EMBL/GenBank/DDBJ databases">
        <title>New taxonomy in bacterial strain CC-CFT640, isolated from vineyard.</title>
        <authorList>
            <person name="Lin S.-Y."/>
            <person name="Tsai C.-F."/>
            <person name="Young C.-C."/>
        </authorList>
    </citation>
    <scope>NUCLEOTIDE SEQUENCE [LARGE SCALE GENOMIC DNA]</scope>
    <source>
        <strain evidence="2 3">CC-CFT640</strain>
    </source>
</reference>
<comment type="caution">
    <text evidence="2">The sequence shown here is derived from an EMBL/GenBank/DDBJ whole genome shotgun (WGS) entry which is preliminary data.</text>
</comment>
<dbReference type="EMBL" id="VDUZ01000062">
    <property type="protein sequence ID" value="TXL70277.1"/>
    <property type="molecule type" value="Genomic_DNA"/>
</dbReference>
<dbReference type="Proteomes" id="UP000321638">
    <property type="component" value="Unassembled WGS sequence"/>
</dbReference>
<protein>
    <submittedName>
        <fullName evidence="2">Uncharacterized protein</fullName>
    </submittedName>
</protein>
<feature type="transmembrane region" description="Helical" evidence="1">
    <location>
        <begin position="7"/>
        <end position="26"/>
    </location>
</feature>
<keyword evidence="1" id="KW-0812">Transmembrane</keyword>
<keyword evidence="3" id="KW-1185">Reference proteome</keyword>
<dbReference type="AlphaFoldDB" id="A0A5C8P9M5"/>
<accession>A0A5C8P9M5</accession>
<proteinExistence type="predicted"/>
<dbReference type="RefSeq" id="WP_147851695.1">
    <property type="nucleotide sequence ID" value="NZ_VDUZ01000062.1"/>
</dbReference>
<keyword evidence="1" id="KW-0472">Membrane</keyword>
<keyword evidence="1" id="KW-1133">Transmembrane helix</keyword>
<evidence type="ECO:0000313" key="2">
    <source>
        <dbReference type="EMBL" id="TXL70277.1"/>
    </source>
</evidence>
<gene>
    <name evidence="2" type="ORF">FHP25_35220</name>
</gene>
<organism evidence="2 3">
    <name type="scientific">Vineibacter terrae</name>
    <dbReference type="NCBI Taxonomy" id="2586908"/>
    <lineage>
        <taxon>Bacteria</taxon>
        <taxon>Pseudomonadati</taxon>
        <taxon>Pseudomonadota</taxon>
        <taxon>Alphaproteobacteria</taxon>
        <taxon>Hyphomicrobiales</taxon>
        <taxon>Vineibacter</taxon>
    </lineage>
</organism>
<feature type="transmembrane region" description="Helical" evidence="1">
    <location>
        <begin position="78"/>
        <end position="100"/>
    </location>
</feature>
<name>A0A5C8P9M5_9HYPH</name>